<dbReference type="InterPro" id="IPR004150">
    <property type="entry name" value="NAD_DNA_ligase_OB"/>
</dbReference>
<feature type="binding site" evidence="11">
    <location>
        <begin position="108"/>
        <end position="109"/>
    </location>
    <ligand>
        <name>NAD(+)</name>
        <dbReference type="ChEBI" id="CHEBI:57540"/>
    </ligand>
</feature>
<comment type="function">
    <text evidence="1 11">DNA ligase that catalyzes the formation of phosphodiester linkages between 5'-phosphoryl and 3'-hydroxyl groups in double-stranded DNA using NAD as a coenzyme and as the energy source for the reaction. It is essential for DNA replication and repair of damaged DNA.</text>
</comment>
<evidence type="ECO:0000256" key="3">
    <source>
        <dbReference type="ARBA" id="ARBA00022705"/>
    </source>
</evidence>
<feature type="active site" description="N6-AMP-lysine intermediate" evidence="11">
    <location>
        <position position="141"/>
    </location>
</feature>
<dbReference type="Gene3D" id="2.40.50.140">
    <property type="entry name" value="Nucleic acid-binding proteins"/>
    <property type="match status" value="1"/>
</dbReference>
<dbReference type="Gene3D" id="3.30.470.30">
    <property type="entry name" value="DNA ligase/mRNA capping enzyme"/>
    <property type="match status" value="1"/>
</dbReference>
<dbReference type="InterPro" id="IPR013839">
    <property type="entry name" value="DNAligase_adenylation"/>
</dbReference>
<dbReference type="Proteomes" id="UP000298715">
    <property type="component" value="Chromosome"/>
</dbReference>
<dbReference type="SUPFAM" id="SSF50249">
    <property type="entry name" value="Nucleic acid-binding proteins"/>
    <property type="match status" value="1"/>
</dbReference>
<feature type="binding site" evidence="11">
    <location>
        <position position="162"/>
    </location>
    <ligand>
        <name>NAD(+)</name>
        <dbReference type="ChEBI" id="CHEBI:57540"/>
    </ligand>
</feature>
<dbReference type="InterPro" id="IPR001357">
    <property type="entry name" value="BRCT_dom"/>
</dbReference>
<name>A0ABX5UAN0_SPIME</name>
<dbReference type="Pfam" id="PF03119">
    <property type="entry name" value="DNA_ligase_ZBD"/>
    <property type="match status" value="1"/>
</dbReference>
<dbReference type="PANTHER" id="PTHR23389:SF9">
    <property type="entry name" value="DNA LIGASE"/>
    <property type="match status" value="1"/>
</dbReference>
<evidence type="ECO:0000256" key="2">
    <source>
        <dbReference type="ARBA" id="ARBA00022598"/>
    </source>
</evidence>
<gene>
    <name evidence="11" type="primary">ligA</name>
    <name evidence="14" type="ORF">SRED_002918</name>
</gene>
<evidence type="ECO:0000256" key="5">
    <source>
        <dbReference type="ARBA" id="ARBA00022763"/>
    </source>
</evidence>
<dbReference type="CDD" id="cd17748">
    <property type="entry name" value="BRCT_DNA_ligase_like"/>
    <property type="match status" value="1"/>
</dbReference>
<feature type="binding site" evidence="11">
    <location>
        <position position="311"/>
    </location>
    <ligand>
        <name>NAD(+)</name>
        <dbReference type="ChEBI" id="CHEBI:57540"/>
    </ligand>
</feature>
<keyword evidence="11" id="KW-0464">Manganese</keyword>
<evidence type="ECO:0000256" key="4">
    <source>
        <dbReference type="ARBA" id="ARBA00022723"/>
    </source>
</evidence>
<evidence type="ECO:0000313" key="15">
    <source>
        <dbReference type="Proteomes" id="UP000298715"/>
    </source>
</evidence>
<evidence type="ECO:0000313" key="14">
    <source>
        <dbReference type="EMBL" id="QCO24421.1"/>
    </source>
</evidence>
<dbReference type="Pfam" id="PF00533">
    <property type="entry name" value="BRCT"/>
    <property type="match status" value="1"/>
</dbReference>
<feature type="binding site" evidence="11">
    <location>
        <position position="335"/>
    </location>
    <ligand>
        <name>NAD(+)</name>
        <dbReference type="ChEBI" id="CHEBI:57540"/>
    </ligand>
</feature>
<feature type="domain" description="BRCT" evidence="13">
    <location>
        <begin position="613"/>
        <end position="692"/>
    </location>
</feature>
<evidence type="ECO:0000256" key="7">
    <source>
        <dbReference type="ARBA" id="ARBA00022842"/>
    </source>
</evidence>
<evidence type="ECO:0000256" key="12">
    <source>
        <dbReference type="SAM" id="MobiDB-lite"/>
    </source>
</evidence>
<evidence type="ECO:0000259" key="13">
    <source>
        <dbReference type="PROSITE" id="PS50172"/>
    </source>
</evidence>
<dbReference type="InterPro" id="IPR004149">
    <property type="entry name" value="Znf_DNAligase_C4"/>
</dbReference>
<comment type="cofactor">
    <cofactor evidence="11">
        <name>Mg(2+)</name>
        <dbReference type="ChEBI" id="CHEBI:18420"/>
    </cofactor>
    <cofactor evidence="11">
        <name>Mn(2+)</name>
        <dbReference type="ChEBI" id="CHEBI:29035"/>
    </cofactor>
</comment>
<keyword evidence="15" id="KW-1185">Reference proteome</keyword>
<dbReference type="Pfam" id="PF01653">
    <property type="entry name" value="DNA_ligase_aden"/>
    <property type="match status" value="1"/>
</dbReference>
<dbReference type="PIRSF" id="PIRSF001604">
    <property type="entry name" value="LigA"/>
    <property type="match status" value="1"/>
</dbReference>
<feature type="compositionally biased region" description="Polar residues" evidence="12">
    <location>
        <begin position="1"/>
        <end position="16"/>
    </location>
</feature>
<organism evidence="14 15">
    <name type="scientific">Spiroplasma melliferum</name>
    <dbReference type="NCBI Taxonomy" id="2134"/>
    <lineage>
        <taxon>Bacteria</taxon>
        <taxon>Bacillati</taxon>
        <taxon>Mycoplasmatota</taxon>
        <taxon>Mollicutes</taxon>
        <taxon>Entomoplasmatales</taxon>
        <taxon>Spiroplasmataceae</taxon>
        <taxon>Spiroplasma</taxon>
    </lineage>
</organism>
<dbReference type="InterPro" id="IPR041663">
    <property type="entry name" value="DisA/LigA_HHH"/>
</dbReference>
<protein>
    <recommendedName>
        <fullName evidence="11">DNA ligase</fullName>
        <ecNumber evidence="11">6.5.1.2</ecNumber>
    </recommendedName>
    <alternativeName>
        <fullName evidence="11">Polydeoxyribonucleotide synthase [NAD(+)]</fullName>
    </alternativeName>
</protein>
<dbReference type="NCBIfam" id="NF005932">
    <property type="entry name" value="PRK07956.1"/>
    <property type="match status" value="1"/>
</dbReference>
<evidence type="ECO:0000256" key="11">
    <source>
        <dbReference type="HAMAP-Rule" id="MF_01588"/>
    </source>
</evidence>
<feature type="binding site" evidence="11">
    <location>
        <position position="139"/>
    </location>
    <ligand>
        <name>NAD(+)</name>
        <dbReference type="ChEBI" id="CHEBI:57540"/>
    </ligand>
</feature>
<dbReference type="NCBIfam" id="TIGR00575">
    <property type="entry name" value="dnlj"/>
    <property type="match status" value="1"/>
</dbReference>
<keyword evidence="2 11" id="KW-0436">Ligase</keyword>
<dbReference type="Gene3D" id="1.10.287.610">
    <property type="entry name" value="Helix hairpin bin"/>
    <property type="match status" value="1"/>
</dbReference>
<dbReference type="InterPro" id="IPR036420">
    <property type="entry name" value="BRCT_dom_sf"/>
</dbReference>
<keyword evidence="5 11" id="KW-0227">DNA damage</keyword>
<keyword evidence="9 11" id="KW-0234">DNA repair</keyword>
<dbReference type="Pfam" id="PF12826">
    <property type="entry name" value="HHH_2"/>
    <property type="match status" value="1"/>
</dbReference>
<comment type="similarity">
    <text evidence="11">Belongs to the NAD-dependent DNA ligase family. LigA subfamily.</text>
</comment>
<feature type="binding site" evidence="11">
    <location>
        <position position="432"/>
    </location>
    <ligand>
        <name>Zn(2+)</name>
        <dbReference type="ChEBI" id="CHEBI:29105"/>
    </ligand>
</feature>
<dbReference type="InterPro" id="IPR013840">
    <property type="entry name" value="DNAligase_N"/>
</dbReference>
<dbReference type="InterPro" id="IPR010994">
    <property type="entry name" value="RuvA_2-like"/>
</dbReference>
<dbReference type="SUPFAM" id="SSF52113">
    <property type="entry name" value="BRCT domain"/>
    <property type="match status" value="1"/>
</dbReference>
<evidence type="ECO:0000256" key="10">
    <source>
        <dbReference type="ARBA" id="ARBA00034005"/>
    </source>
</evidence>
<dbReference type="PANTHER" id="PTHR23389">
    <property type="entry name" value="CHROMOSOME TRANSMISSION FIDELITY FACTOR 18"/>
    <property type="match status" value="1"/>
</dbReference>
<evidence type="ECO:0000256" key="6">
    <source>
        <dbReference type="ARBA" id="ARBA00022833"/>
    </source>
</evidence>
<dbReference type="SUPFAM" id="SSF56091">
    <property type="entry name" value="DNA ligase/mRNA capping enzyme, catalytic domain"/>
    <property type="match status" value="1"/>
</dbReference>
<reference evidence="14 15" key="1">
    <citation type="submission" date="2018-05" db="EMBL/GenBank/DDBJ databases">
        <title>Compelete Genome Sequence of Spiroplasma melliferum.</title>
        <authorList>
            <person name="Davis R.E."/>
            <person name="Shao J.Y."/>
            <person name="Zhao Y."/>
            <person name="Gasparich G.E."/>
        </authorList>
    </citation>
    <scope>NUCLEOTIDE SEQUENCE [LARGE SCALE GENOMIC DNA]</scope>
    <source>
        <strain evidence="14 15">AS576</strain>
    </source>
</reference>
<dbReference type="InterPro" id="IPR012340">
    <property type="entry name" value="NA-bd_OB-fold"/>
</dbReference>
<feature type="binding site" evidence="11">
    <location>
        <position position="447"/>
    </location>
    <ligand>
        <name>Zn(2+)</name>
        <dbReference type="ChEBI" id="CHEBI:29105"/>
    </ligand>
</feature>
<keyword evidence="4 11" id="KW-0479">Metal-binding</keyword>
<dbReference type="HAMAP" id="MF_01588">
    <property type="entry name" value="DNA_ligase_A"/>
    <property type="match status" value="1"/>
</dbReference>
<evidence type="ECO:0000256" key="1">
    <source>
        <dbReference type="ARBA" id="ARBA00004067"/>
    </source>
</evidence>
<keyword evidence="7 11" id="KW-0460">Magnesium</keyword>
<feature type="binding site" evidence="11">
    <location>
        <position position="195"/>
    </location>
    <ligand>
        <name>NAD(+)</name>
        <dbReference type="ChEBI" id="CHEBI:57540"/>
    </ligand>
</feature>
<sequence length="692" mass="79223">MAFQKTNNPPTLQQESKNNKIKEDIMTFEQAKKRSLVLKEQLEKWNYEYYVNDNPSVSDQEYDRAMQELIAIEQQYSELITIDSPTQRVSGQISEKFNKYVHTSPMLSLGNAFNYDDLIHFDEQIKELTGLPEIEYTCELKIDGLSISLVYDNHLLVMGATRGDGLTGEDVTINIKQIKSIPLRIDQPTLIVRGEVYLSVEEFNKINEERVKNGESEFANPRNAAAGTLRQLDSTIVAKRKLNAFLYYYVNALQDGIQSQYEALQRLEQLKFKTNPEYRYCSNIAAVWAYIQEYEPKRHQLGYEIDGIVIKVNNLNLYNRIGYTAKNPKWAIAYKFPAEVVVTKLLNIFPSVGRTGRITYNAVLEPIRIAGTIVRAATLHNADFITERDIRIGDNVQVKKAGDIIPEVINYVAARRQKNAQKWQEATHCPECNSLLERVEGEVDQYCINSVCPKKITRGLEHYCSRNAMNIEGISEKIIERLFKLEYLKSFSDLYQLEQYRAEIIELENFGEKSFENMITSINNSKNNSLERLLFALGIRHVGQKTAKLLARQFKTIDNLAAMNIEQLSIINDIGPIVAASVVDYFAIPANQQELALLRQNGVKMEYFATNQHLAQKFENYRFVITGVLSKSREYFKELIESYGGQVSESVSAKTTYLLAGTDAGNKLVKAQKLNVKIINEEEFQQLLNKED</sequence>
<feature type="region of interest" description="Disordered" evidence="12">
    <location>
        <begin position="1"/>
        <end position="20"/>
    </location>
</feature>
<dbReference type="Gene3D" id="1.10.150.20">
    <property type="entry name" value="5' to 3' exonuclease, C-terminal subdomain"/>
    <property type="match status" value="2"/>
</dbReference>
<accession>A0ABX5UAN0</accession>
<dbReference type="Gene3D" id="6.20.10.30">
    <property type="match status" value="1"/>
</dbReference>
<keyword evidence="6 11" id="KW-0862">Zinc</keyword>
<dbReference type="InterPro" id="IPR003583">
    <property type="entry name" value="Hlx-hairpin-Hlx_DNA-bd_motif"/>
</dbReference>
<feature type="binding site" evidence="11">
    <location>
        <position position="429"/>
    </location>
    <ligand>
        <name>Zn(2+)</name>
        <dbReference type="ChEBI" id="CHEBI:29105"/>
    </ligand>
</feature>
<dbReference type="SMART" id="SM00532">
    <property type="entry name" value="LIGANc"/>
    <property type="match status" value="1"/>
</dbReference>
<dbReference type="Gene3D" id="3.40.50.10190">
    <property type="entry name" value="BRCT domain"/>
    <property type="match status" value="1"/>
</dbReference>
<dbReference type="Pfam" id="PF03120">
    <property type="entry name" value="OB_DNA_ligase"/>
    <property type="match status" value="1"/>
</dbReference>
<keyword evidence="3 11" id="KW-0235">DNA replication</keyword>
<comment type="catalytic activity">
    <reaction evidence="10 11">
        <text>NAD(+) + (deoxyribonucleotide)n-3'-hydroxyl + 5'-phospho-(deoxyribonucleotide)m = (deoxyribonucleotide)n+m + AMP + beta-nicotinamide D-nucleotide.</text>
        <dbReference type="EC" id="6.5.1.2"/>
    </reaction>
</comment>
<dbReference type="SMART" id="SM00278">
    <property type="entry name" value="HhH1"/>
    <property type="match status" value="4"/>
</dbReference>
<dbReference type="InterPro" id="IPR001679">
    <property type="entry name" value="DNA_ligase"/>
</dbReference>
<dbReference type="SUPFAM" id="SSF47781">
    <property type="entry name" value="RuvA domain 2-like"/>
    <property type="match status" value="1"/>
</dbReference>
<feature type="binding site" evidence="11">
    <location>
        <begin position="59"/>
        <end position="63"/>
    </location>
    <ligand>
        <name>NAD(+)</name>
        <dbReference type="ChEBI" id="CHEBI:57540"/>
    </ligand>
</feature>
<dbReference type="EMBL" id="CP029202">
    <property type="protein sequence ID" value="QCO24421.1"/>
    <property type="molecule type" value="Genomic_DNA"/>
</dbReference>
<keyword evidence="8 11" id="KW-0520">NAD</keyword>
<dbReference type="CDD" id="cd00114">
    <property type="entry name" value="LIGANc"/>
    <property type="match status" value="1"/>
</dbReference>
<dbReference type="GO" id="GO:0016874">
    <property type="term" value="F:ligase activity"/>
    <property type="evidence" value="ECO:0007669"/>
    <property type="project" value="UniProtKB-KW"/>
</dbReference>
<evidence type="ECO:0000256" key="8">
    <source>
        <dbReference type="ARBA" id="ARBA00023027"/>
    </source>
</evidence>
<dbReference type="SMART" id="SM00292">
    <property type="entry name" value="BRCT"/>
    <property type="match status" value="1"/>
</dbReference>
<proteinExistence type="inferred from homology"/>
<dbReference type="EC" id="6.5.1.2" evidence="11"/>
<dbReference type="PROSITE" id="PS50172">
    <property type="entry name" value="BRCT"/>
    <property type="match status" value="1"/>
</dbReference>
<feature type="binding site" evidence="11">
    <location>
        <position position="452"/>
    </location>
    <ligand>
        <name>Zn(2+)</name>
        <dbReference type="ChEBI" id="CHEBI:29105"/>
    </ligand>
</feature>
<evidence type="ECO:0000256" key="9">
    <source>
        <dbReference type="ARBA" id="ARBA00023204"/>
    </source>
</evidence>